<dbReference type="AlphaFoldDB" id="A0A2U1E297"/>
<evidence type="ECO:0000256" key="6">
    <source>
        <dbReference type="ARBA" id="ARBA00023163"/>
    </source>
</evidence>
<evidence type="ECO:0000256" key="7">
    <source>
        <dbReference type="PIRNR" id="PIRNR010607"/>
    </source>
</evidence>
<feature type="domain" description="CtsR N-terminal HTH" evidence="8">
    <location>
        <begin position="4"/>
        <end position="73"/>
    </location>
</feature>
<evidence type="ECO:0000256" key="5">
    <source>
        <dbReference type="ARBA" id="ARBA00023125"/>
    </source>
</evidence>
<dbReference type="GO" id="GO:0006355">
    <property type="term" value="P:regulation of DNA-templated transcription"/>
    <property type="evidence" value="ECO:0007669"/>
    <property type="project" value="UniProtKB-UniRule"/>
</dbReference>
<keyword evidence="5 7" id="KW-0238">DNA-binding</keyword>
<dbReference type="GO" id="GO:0003677">
    <property type="term" value="F:DNA binding"/>
    <property type="evidence" value="ECO:0007669"/>
    <property type="project" value="UniProtKB-UniRule"/>
</dbReference>
<dbReference type="Pfam" id="PF17727">
    <property type="entry name" value="CtsR_C"/>
    <property type="match status" value="1"/>
</dbReference>
<evidence type="ECO:0000256" key="1">
    <source>
        <dbReference type="ARBA" id="ARBA00010189"/>
    </source>
</evidence>
<dbReference type="InterPro" id="IPR041902">
    <property type="entry name" value="CtsR_N_sf"/>
</dbReference>
<dbReference type="InterPro" id="IPR041473">
    <property type="entry name" value="CtsR_C"/>
</dbReference>
<dbReference type="Proteomes" id="UP000245793">
    <property type="component" value="Unassembled WGS sequence"/>
</dbReference>
<sequence>MAGLSNSIEDFLNKLLDDNEGIVELRRNELANDFNCSPSQINYVLQTRFQPTMGYYIESRRGGGGYIKIERVEIHVHNGFFEELLDSIGDSITLNASEQIIDMLSSYSIIDKKEENLLKAAIEERALDIKGQDRNVLRATLLRNMLLAVFKEIDYEE</sequence>
<protein>
    <recommendedName>
        <fullName evidence="2 7">Transcriptional regulator CtsR</fullName>
    </recommendedName>
</protein>
<organism evidence="10 11">
    <name type="scientific">Ezakiella coagulans</name>
    <dbReference type="NCBI Taxonomy" id="46507"/>
    <lineage>
        <taxon>Bacteria</taxon>
        <taxon>Bacillati</taxon>
        <taxon>Bacillota</taxon>
        <taxon>Tissierellia</taxon>
        <taxon>Ezakiella</taxon>
    </lineage>
</organism>
<evidence type="ECO:0000259" key="8">
    <source>
        <dbReference type="Pfam" id="PF05848"/>
    </source>
</evidence>
<dbReference type="InterPro" id="IPR040465">
    <property type="entry name" value="CtsR_N"/>
</dbReference>
<dbReference type="InterPro" id="IPR041908">
    <property type="entry name" value="CtsR_C_sf"/>
</dbReference>
<evidence type="ECO:0000256" key="4">
    <source>
        <dbReference type="ARBA" id="ARBA00023015"/>
    </source>
</evidence>
<dbReference type="Pfam" id="PF05848">
    <property type="entry name" value="CtsR"/>
    <property type="match status" value="1"/>
</dbReference>
<evidence type="ECO:0000256" key="2">
    <source>
        <dbReference type="ARBA" id="ARBA00014129"/>
    </source>
</evidence>
<dbReference type="Gene3D" id="3.30.56.130">
    <property type="entry name" value="Transcriptional regulator CtsR, winged HTH domain"/>
    <property type="match status" value="1"/>
</dbReference>
<proteinExistence type="inferred from homology"/>
<accession>A0A2U1E297</accession>
<evidence type="ECO:0000313" key="10">
    <source>
        <dbReference type="EMBL" id="PVY94015.1"/>
    </source>
</evidence>
<name>A0A2U1E297_9FIRM</name>
<keyword evidence="6 7" id="KW-0804">Transcription</keyword>
<reference evidence="10 11" key="1">
    <citation type="submission" date="2018-04" db="EMBL/GenBank/DDBJ databases">
        <title>Genomic Encyclopedia of Type Strains, Phase IV (KMG-IV): sequencing the most valuable type-strain genomes for metagenomic binning, comparative biology and taxonomic classification.</title>
        <authorList>
            <person name="Goeker M."/>
        </authorList>
    </citation>
    <scope>NUCLEOTIDE SEQUENCE [LARGE SCALE GENOMIC DNA]</scope>
    <source>
        <strain evidence="10 11">DSM 20705</strain>
    </source>
</reference>
<keyword evidence="3 7" id="KW-0678">Repressor</keyword>
<dbReference type="InterPro" id="IPR008463">
    <property type="entry name" value="CtsR"/>
</dbReference>
<evidence type="ECO:0000256" key="3">
    <source>
        <dbReference type="ARBA" id="ARBA00022491"/>
    </source>
</evidence>
<comment type="caution">
    <text evidence="10">The sequence shown here is derived from an EMBL/GenBank/DDBJ whole genome shotgun (WGS) entry which is preliminary data.</text>
</comment>
<dbReference type="RefSeq" id="WP_034545866.1">
    <property type="nucleotide sequence ID" value="NZ_CAUPJO010000003.1"/>
</dbReference>
<keyword evidence="11" id="KW-1185">Reference proteome</keyword>
<dbReference type="PIRSF" id="PIRSF010607">
    <property type="entry name" value="Txn_repr_CtsR"/>
    <property type="match status" value="1"/>
</dbReference>
<dbReference type="EMBL" id="QEKV01000007">
    <property type="protein sequence ID" value="PVY94015.1"/>
    <property type="molecule type" value="Genomic_DNA"/>
</dbReference>
<dbReference type="Gene3D" id="1.10.1200.150">
    <property type="entry name" value="Transcriptional regulator CtsR, C-terminal domain"/>
    <property type="match status" value="1"/>
</dbReference>
<feature type="domain" description="CtsR C-terminal dimerization" evidence="9">
    <location>
        <begin position="78"/>
        <end position="146"/>
    </location>
</feature>
<evidence type="ECO:0000313" key="11">
    <source>
        <dbReference type="Proteomes" id="UP000245793"/>
    </source>
</evidence>
<keyword evidence="4 7" id="KW-0805">Transcription regulation</keyword>
<evidence type="ECO:0000259" key="9">
    <source>
        <dbReference type="Pfam" id="PF17727"/>
    </source>
</evidence>
<comment type="similarity">
    <text evidence="1 7">Belongs to the CtsR family.</text>
</comment>
<gene>
    <name evidence="10" type="ORF">C7381_10711</name>
</gene>